<comment type="caution">
    <text evidence="2">The sequence shown here is derived from an EMBL/GenBank/DDBJ whole genome shotgun (WGS) entry which is preliminary data.</text>
</comment>
<organism evidence="2 3">
    <name type="scientific">candidate division Kazan bacterium RIFCSPLOWO2_01_FULL_48_13</name>
    <dbReference type="NCBI Taxonomy" id="1798539"/>
    <lineage>
        <taxon>Bacteria</taxon>
        <taxon>Bacteria division Kazan-3B-28</taxon>
    </lineage>
</organism>
<evidence type="ECO:0000313" key="2">
    <source>
        <dbReference type="EMBL" id="OGB85255.1"/>
    </source>
</evidence>
<dbReference type="EMBL" id="METE01000007">
    <property type="protein sequence ID" value="OGB85255.1"/>
    <property type="molecule type" value="Genomic_DNA"/>
</dbReference>
<protein>
    <submittedName>
        <fullName evidence="2">Uncharacterized protein</fullName>
    </submittedName>
</protein>
<dbReference type="AlphaFoldDB" id="A0A1F4PNP6"/>
<name>A0A1F4PNP6_UNCK3</name>
<dbReference type="STRING" id="1798539.A2994_01385"/>
<evidence type="ECO:0000256" key="1">
    <source>
        <dbReference type="SAM" id="Phobius"/>
    </source>
</evidence>
<feature type="transmembrane region" description="Helical" evidence="1">
    <location>
        <begin position="40"/>
        <end position="61"/>
    </location>
</feature>
<accession>A0A1F4PNP6</accession>
<dbReference type="Proteomes" id="UP000179010">
    <property type="component" value="Unassembled WGS sequence"/>
</dbReference>
<keyword evidence="1" id="KW-0812">Transmembrane</keyword>
<sequence>MKAFKTEQLAKNIFGDRFVAEFRDEAVRQRDFTNSFWRQLAVILISIMIIQWVGPYVVLWGTNLVARPLLPGF</sequence>
<evidence type="ECO:0000313" key="3">
    <source>
        <dbReference type="Proteomes" id="UP000179010"/>
    </source>
</evidence>
<proteinExistence type="predicted"/>
<keyword evidence="1" id="KW-1133">Transmembrane helix</keyword>
<keyword evidence="1" id="KW-0472">Membrane</keyword>
<reference evidence="2 3" key="1">
    <citation type="journal article" date="2016" name="Nat. Commun.">
        <title>Thousands of microbial genomes shed light on interconnected biogeochemical processes in an aquifer system.</title>
        <authorList>
            <person name="Anantharaman K."/>
            <person name="Brown C.T."/>
            <person name="Hug L.A."/>
            <person name="Sharon I."/>
            <person name="Castelle C.J."/>
            <person name="Probst A.J."/>
            <person name="Thomas B.C."/>
            <person name="Singh A."/>
            <person name="Wilkins M.J."/>
            <person name="Karaoz U."/>
            <person name="Brodie E.L."/>
            <person name="Williams K.H."/>
            <person name="Hubbard S.S."/>
            <person name="Banfield J.F."/>
        </authorList>
    </citation>
    <scope>NUCLEOTIDE SEQUENCE [LARGE SCALE GENOMIC DNA]</scope>
</reference>
<gene>
    <name evidence="2" type="ORF">A2994_01385</name>
</gene>